<dbReference type="PANTHER" id="PTHR43312:SF1">
    <property type="entry name" value="NADP-DEPENDENT OXIDOREDUCTASE DOMAIN-CONTAINING PROTEIN"/>
    <property type="match status" value="1"/>
</dbReference>
<dbReference type="Gene3D" id="3.20.20.100">
    <property type="entry name" value="NADP-dependent oxidoreductase domain"/>
    <property type="match status" value="1"/>
</dbReference>
<sequence>MGKSGLEVSEIGLGCWQLGNDFGPVDDARAEAVLKAAEQQQINFWDTADVYGGGLSETRIGDFCSASMTQPIIATKVGRDGALFPNGYSKDKVKANIQGSLQRLNVEALDLIQLHCVPTEVLKDGDMLAWMEDFQQQGLIKHFGVSVETMDEALFAVTHPKLTSIQTIFNVFRQDHITELFPLALQHQVGIIVRLPLASGVLSGKMTKQQQFAETDHRNYNKDGAFFSVGETFSGIPFEQAIDLAEVLKTQLPQGMSLAQMALRWLLDQPAVSTVITGASRVEQVQENAAVSALPALSSELHEWLANFYASQVKQHIRGVM</sequence>
<organism evidence="2 3">
    <name type="scientific">Neiella marina</name>
    <dbReference type="NCBI Taxonomy" id="508461"/>
    <lineage>
        <taxon>Bacteria</taxon>
        <taxon>Pseudomonadati</taxon>
        <taxon>Pseudomonadota</taxon>
        <taxon>Gammaproteobacteria</taxon>
        <taxon>Alteromonadales</taxon>
        <taxon>Echinimonadaceae</taxon>
        <taxon>Neiella</taxon>
    </lineage>
</organism>
<dbReference type="InterPro" id="IPR053135">
    <property type="entry name" value="AKR2_Oxidoreductase"/>
</dbReference>
<feature type="domain" description="NADP-dependent oxidoreductase" evidence="1">
    <location>
        <begin position="10"/>
        <end position="300"/>
    </location>
</feature>
<dbReference type="InterPro" id="IPR023210">
    <property type="entry name" value="NADP_OxRdtase_dom"/>
</dbReference>
<dbReference type="AlphaFoldDB" id="A0A8J2U542"/>
<dbReference type="CDD" id="cd19086">
    <property type="entry name" value="AKR_AKR11C1"/>
    <property type="match status" value="1"/>
</dbReference>
<dbReference type="Pfam" id="PF00248">
    <property type="entry name" value="Aldo_ket_red"/>
    <property type="match status" value="1"/>
</dbReference>
<proteinExistence type="predicted"/>
<dbReference type="Proteomes" id="UP000619743">
    <property type="component" value="Unassembled WGS sequence"/>
</dbReference>
<dbReference type="EMBL" id="BMDX01000007">
    <property type="protein sequence ID" value="GGA76772.1"/>
    <property type="molecule type" value="Genomic_DNA"/>
</dbReference>
<dbReference type="PANTHER" id="PTHR43312">
    <property type="entry name" value="D-THREO-ALDOSE 1-DEHYDROGENASE"/>
    <property type="match status" value="1"/>
</dbReference>
<comment type="caution">
    <text evidence="2">The sequence shown here is derived from an EMBL/GenBank/DDBJ whole genome shotgun (WGS) entry which is preliminary data.</text>
</comment>
<reference evidence="3" key="1">
    <citation type="journal article" date="2019" name="Int. J. Syst. Evol. Microbiol.">
        <title>The Global Catalogue of Microorganisms (GCM) 10K type strain sequencing project: providing services to taxonomists for standard genome sequencing and annotation.</title>
        <authorList>
            <consortium name="The Broad Institute Genomics Platform"/>
            <consortium name="The Broad Institute Genome Sequencing Center for Infectious Disease"/>
            <person name="Wu L."/>
            <person name="Ma J."/>
        </authorList>
    </citation>
    <scope>NUCLEOTIDE SEQUENCE [LARGE SCALE GENOMIC DNA]</scope>
    <source>
        <strain evidence="3">CGMCC 1.10130</strain>
    </source>
</reference>
<keyword evidence="3" id="KW-1185">Reference proteome</keyword>
<protein>
    <submittedName>
        <fullName evidence="2">Oxidoreductase</fullName>
    </submittedName>
</protein>
<dbReference type="InterPro" id="IPR036812">
    <property type="entry name" value="NAD(P)_OxRdtase_dom_sf"/>
</dbReference>
<name>A0A8J2U542_9GAMM</name>
<evidence type="ECO:0000313" key="3">
    <source>
        <dbReference type="Proteomes" id="UP000619743"/>
    </source>
</evidence>
<dbReference type="SUPFAM" id="SSF51430">
    <property type="entry name" value="NAD(P)-linked oxidoreductase"/>
    <property type="match status" value="1"/>
</dbReference>
<gene>
    <name evidence="2" type="ORF">GCM10011369_18360</name>
</gene>
<evidence type="ECO:0000313" key="2">
    <source>
        <dbReference type="EMBL" id="GGA76772.1"/>
    </source>
</evidence>
<evidence type="ECO:0000259" key="1">
    <source>
        <dbReference type="Pfam" id="PF00248"/>
    </source>
</evidence>
<accession>A0A8J2U542</accession>